<name>A0A3M7M9F0_9PLEO</name>
<feature type="compositionally biased region" description="Basic residues" evidence="1">
    <location>
        <begin position="100"/>
        <end position="110"/>
    </location>
</feature>
<feature type="compositionally biased region" description="Basic and acidic residues" evidence="1">
    <location>
        <begin position="89"/>
        <end position="99"/>
    </location>
</feature>
<feature type="compositionally biased region" description="Polar residues" evidence="1">
    <location>
        <begin position="49"/>
        <end position="60"/>
    </location>
</feature>
<evidence type="ECO:0000313" key="3">
    <source>
        <dbReference type="Proteomes" id="UP000265663"/>
    </source>
</evidence>
<organism evidence="2 3">
    <name type="scientific">Pyrenophora seminiperda CCB06</name>
    <dbReference type="NCBI Taxonomy" id="1302712"/>
    <lineage>
        <taxon>Eukaryota</taxon>
        <taxon>Fungi</taxon>
        <taxon>Dikarya</taxon>
        <taxon>Ascomycota</taxon>
        <taxon>Pezizomycotina</taxon>
        <taxon>Dothideomycetes</taxon>
        <taxon>Pleosporomycetidae</taxon>
        <taxon>Pleosporales</taxon>
        <taxon>Pleosporineae</taxon>
        <taxon>Pleosporaceae</taxon>
        <taxon>Pyrenophora</taxon>
    </lineage>
</organism>
<evidence type="ECO:0000256" key="1">
    <source>
        <dbReference type="SAM" id="MobiDB-lite"/>
    </source>
</evidence>
<dbReference type="AlphaFoldDB" id="A0A3M7M9F0"/>
<feature type="compositionally biased region" description="Polar residues" evidence="1">
    <location>
        <begin position="67"/>
        <end position="77"/>
    </location>
</feature>
<dbReference type="OrthoDB" id="3695301at2759"/>
<protein>
    <submittedName>
        <fullName evidence="2">Uncharacterized protein</fullName>
    </submittedName>
</protein>
<evidence type="ECO:0000313" key="2">
    <source>
        <dbReference type="EMBL" id="RMZ71068.1"/>
    </source>
</evidence>
<proteinExistence type="predicted"/>
<feature type="compositionally biased region" description="Low complexity" evidence="1">
    <location>
        <begin position="9"/>
        <end position="28"/>
    </location>
</feature>
<dbReference type="EMBL" id="KE747826">
    <property type="protein sequence ID" value="RMZ71068.1"/>
    <property type="molecule type" value="Genomic_DNA"/>
</dbReference>
<sequence>MSSTPNDIPATTTPTTSPSSPSTPSATPVCSRIQFGATPSRGTIPRYPSSYTRSSKSQPCSAKPTKTGKQQGATNFDSILDPDQMRSMADVDKEEEARIKGTKTAKAKKMGSKLLSGLIRKFVGGGKGKGV</sequence>
<reference evidence="2 3" key="1">
    <citation type="journal article" date="2014" name="PLoS ONE">
        <title>De novo Genome Assembly of the Fungal Plant Pathogen Pyrenophora semeniperda.</title>
        <authorList>
            <person name="Soliai M.M."/>
            <person name="Meyer S.E."/>
            <person name="Udall J.A."/>
            <person name="Elzinga D.E."/>
            <person name="Hermansen R.A."/>
            <person name="Bodily P.M."/>
            <person name="Hart A.A."/>
            <person name="Coleman C.E."/>
        </authorList>
    </citation>
    <scope>NUCLEOTIDE SEQUENCE [LARGE SCALE GENOMIC DNA]</scope>
    <source>
        <strain evidence="2 3">CCB06</strain>
        <tissue evidence="2">Mycelium</tissue>
    </source>
</reference>
<dbReference type="Proteomes" id="UP000265663">
    <property type="component" value="Unassembled WGS sequence"/>
</dbReference>
<feature type="region of interest" description="Disordered" evidence="1">
    <location>
        <begin position="1"/>
        <end position="110"/>
    </location>
</feature>
<gene>
    <name evidence="2" type="ORF">GMOD_00005566</name>
</gene>
<accession>A0A3M7M9F0</accession>
<keyword evidence="3" id="KW-1185">Reference proteome</keyword>